<keyword evidence="1" id="KW-0805">Transcription regulation</keyword>
<dbReference type="InterPro" id="IPR000792">
    <property type="entry name" value="Tscrpt_reg_LuxR_C"/>
</dbReference>
<keyword evidence="3" id="KW-0804">Transcription</keyword>
<feature type="compositionally biased region" description="Polar residues" evidence="4">
    <location>
        <begin position="984"/>
        <end position="997"/>
    </location>
</feature>
<dbReference type="PRINTS" id="PR00038">
    <property type="entry name" value="HTHLUXR"/>
</dbReference>
<reference evidence="6 7" key="1">
    <citation type="submission" date="2023-02" db="EMBL/GenBank/DDBJ databases">
        <title>Dictyobacter halimunensis sp. nov., a new member of the class Ktedonobacteria from forest soil in a geothermal area.</title>
        <authorList>
            <person name="Rachmania M.K."/>
            <person name="Ningsih F."/>
            <person name="Sakai Y."/>
            <person name="Yabe S."/>
            <person name="Yokota A."/>
            <person name="Sjamsuridzal W."/>
        </authorList>
    </citation>
    <scope>NUCLEOTIDE SEQUENCE [LARGE SCALE GENOMIC DNA]</scope>
    <source>
        <strain evidence="6 7">S3.2.2.5</strain>
    </source>
</reference>
<dbReference type="Gene3D" id="1.10.10.10">
    <property type="entry name" value="Winged helix-like DNA-binding domain superfamily/Winged helix DNA-binding domain"/>
    <property type="match status" value="1"/>
</dbReference>
<dbReference type="Pfam" id="PF17874">
    <property type="entry name" value="TPR_MalT"/>
    <property type="match status" value="1"/>
</dbReference>
<dbReference type="Pfam" id="PF20586">
    <property type="entry name" value="DUF6788"/>
    <property type="match status" value="1"/>
</dbReference>
<dbReference type="InterPro" id="IPR059106">
    <property type="entry name" value="WHD_MalT"/>
</dbReference>
<proteinExistence type="predicted"/>
<dbReference type="InterPro" id="IPR036388">
    <property type="entry name" value="WH-like_DNA-bd_sf"/>
</dbReference>
<dbReference type="PANTHER" id="PTHR44688">
    <property type="entry name" value="DNA-BINDING TRANSCRIPTIONAL ACTIVATOR DEVR_DOSR"/>
    <property type="match status" value="1"/>
</dbReference>
<dbReference type="Gene3D" id="3.40.50.300">
    <property type="entry name" value="P-loop containing nucleotide triphosphate hydrolases"/>
    <property type="match status" value="1"/>
</dbReference>
<evidence type="ECO:0000259" key="5">
    <source>
        <dbReference type="PROSITE" id="PS50043"/>
    </source>
</evidence>
<evidence type="ECO:0000256" key="1">
    <source>
        <dbReference type="ARBA" id="ARBA00023015"/>
    </source>
</evidence>
<dbReference type="InterPro" id="IPR041617">
    <property type="entry name" value="TPR_MalT"/>
</dbReference>
<dbReference type="Gene3D" id="1.25.40.10">
    <property type="entry name" value="Tetratricopeptide repeat domain"/>
    <property type="match status" value="1"/>
</dbReference>
<name>A0ABQ6FU88_9CHLR</name>
<evidence type="ECO:0000313" key="6">
    <source>
        <dbReference type="EMBL" id="GLV56835.1"/>
    </source>
</evidence>
<feature type="region of interest" description="Disordered" evidence="4">
    <location>
        <begin position="978"/>
        <end position="997"/>
    </location>
</feature>
<dbReference type="PROSITE" id="PS50043">
    <property type="entry name" value="HTH_LUXR_2"/>
    <property type="match status" value="1"/>
</dbReference>
<protein>
    <recommendedName>
        <fullName evidence="5">HTH luxR-type domain-containing protein</fullName>
    </recommendedName>
</protein>
<dbReference type="RefSeq" id="WP_338252472.1">
    <property type="nucleotide sequence ID" value="NZ_BSRI01000002.1"/>
</dbReference>
<comment type="caution">
    <text evidence="6">The sequence shown here is derived from an EMBL/GenBank/DDBJ whole genome shotgun (WGS) entry which is preliminary data.</text>
</comment>
<evidence type="ECO:0000256" key="2">
    <source>
        <dbReference type="ARBA" id="ARBA00023125"/>
    </source>
</evidence>
<dbReference type="Proteomes" id="UP001344906">
    <property type="component" value="Unassembled WGS sequence"/>
</dbReference>
<dbReference type="InterPro" id="IPR046738">
    <property type="entry name" value="DUF6788"/>
</dbReference>
<dbReference type="PROSITE" id="PS00622">
    <property type="entry name" value="HTH_LUXR_1"/>
    <property type="match status" value="1"/>
</dbReference>
<dbReference type="SUPFAM" id="SSF46894">
    <property type="entry name" value="C-terminal effector domain of the bipartite response regulators"/>
    <property type="match status" value="1"/>
</dbReference>
<evidence type="ECO:0000256" key="4">
    <source>
        <dbReference type="SAM" id="MobiDB-lite"/>
    </source>
</evidence>
<accession>A0ABQ6FU88</accession>
<keyword evidence="7" id="KW-1185">Reference proteome</keyword>
<dbReference type="Pfam" id="PF25873">
    <property type="entry name" value="WHD_MalT"/>
    <property type="match status" value="1"/>
</dbReference>
<dbReference type="SUPFAM" id="SSF48452">
    <property type="entry name" value="TPR-like"/>
    <property type="match status" value="1"/>
</dbReference>
<gene>
    <name evidence="6" type="ORF">KDH_36740</name>
</gene>
<dbReference type="InterPro" id="IPR016032">
    <property type="entry name" value="Sig_transdc_resp-reg_C-effctor"/>
</dbReference>
<dbReference type="PANTHER" id="PTHR44688:SF16">
    <property type="entry name" value="DNA-BINDING TRANSCRIPTIONAL ACTIVATOR DEVR_DOSR"/>
    <property type="match status" value="1"/>
</dbReference>
<dbReference type="CDD" id="cd06170">
    <property type="entry name" value="LuxR_C_like"/>
    <property type="match status" value="1"/>
</dbReference>
<evidence type="ECO:0000313" key="7">
    <source>
        <dbReference type="Proteomes" id="UP001344906"/>
    </source>
</evidence>
<dbReference type="SUPFAM" id="SSF52540">
    <property type="entry name" value="P-loop containing nucleoside triphosphate hydrolases"/>
    <property type="match status" value="1"/>
</dbReference>
<sequence>MSRAPLHALIWSKEQRFYELYTQGRLEQRFQPAEEATWLAWLQGSSSFAFHGARGSLNVYQEQRPRGGAYWYAYQTKDGRTRKRYLGQTENLSFSRLEETACSLLHTQPSATTTEQGMMLSSRLTPPRLPKAMVERERLLTALDKVLSTPMALLSASAGWGKTTLLSVWAHRQKKTQVAWLSLDELDNSPTRFWVALIAALRRCPSLTTDFGENVMAQLQSPQPPPLPSCLSVLLHEIESQQVYPASIILIVDDYQVIEDPVIHQGMAFFLEHLPAHLHLILSSRVDPALPLARLRAYGQLTEIRADELRFQEGEANQFLDKLLSPPLSEEELQRLVSRTEGWIAGLHLVALTMQKREDRSAYLETLTGSQRYLLDYVQEDILARLSPDMRNFLLHIAILSRLDAAVCQAVTAAPTKAASQHMLTSLERANLFLVPLDEERRTYRLHDLFREALLSALHTSQPEMVSLLHCRAADFYEAEGQWAEAITHALAGASFAMAARLMEQTVEQFWMRGEAATMARWVLALPDSLVHKHTNLALTTALYLLHPIAYSTREQRKSRHQQVRQLMARVETALQHQANEILATRTGLTLEASKAPEARLHRRLCLLRAGMTLYEAIEASDFERLPALHQEMQELDQDEEIIWHMLPLFCNVVYYTARQERARLLPQLLDARQRVRRSGSHFAATRVIQWLALSAEEAGQLHLAYQESLTALELIDQTASYTLLKGYFKDVLAMVLYQWNRLEEARDWLRTVIQDAATWQQSDLLFSGYIHLIQVDLARGDLSAVQQTLQEIEQIEGYHHRDWLPITRAQWWLAQGQRMEAIDWAMSIVFPEGKWERSIYDAFPVVIRVYFAALRWTEALELLERFREDLSRSANSRITLTYLTQYMVALHHTGQNEQAYEVAVRLFALTEPEGYLRVYLDEGEPMRQALEAFLSPHPHQHEPAASTRAYISQLLTAIAQEGPDTNRSLLATPALVPGPSPARQESVSSSTPGVSLTQREQDVLRLLDTGASNQDIARTLVIELPTVKKHVSNLLGKLGATSRTQAVALARARSLL</sequence>
<dbReference type="InterPro" id="IPR011990">
    <property type="entry name" value="TPR-like_helical_dom_sf"/>
</dbReference>
<dbReference type="EMBL" id="BSRI01000002">
    <property type="protein sequence ID" value="GLV56835.1"/>
    <property type="molecule type" value="Genomic_DNA"/>
</dbReference>
<dbReference type="InterPro" id="IPR027417">
    <property type="entry name" value="P-loop_NTPase"/>
</dbReference>
<feature type="domain" description="HTH luxR-type" evidence="5">
    <location>
        <begin position="990"/>
        <end position="1055"/>
    </location>
</feature>
<dbReference type="SMART" id="SM00421">
    <property type="entry name" value="HTH_LUXR"/>
    <property type="match status" value="1"/>
</dbReference>
<dbReference type="Pfam" id="PF00196">
    <property type="entry name" value="GerE"/>
    <property type="match status" value="1"/>
</dbReference>
<organism evidence="6 7">
    <name type="scientific">Dictyobacter halimunensis</name>
    <dbReference type="NCBI Taxonomy" id="3026934"/>
    <lineage>
        <taxon>Bacteria</taxon>
        <taxon>Bacillati</taxon>
        <taxon>Chloroflexota</taxon>
        <taxon>Ktedonobacteria</taxon>
        <taxon>Ktedonobacterales</taxon>
        <taxon>Dictyobacteraceae</taxon>
        <taxon>Dictyobacter</taxon>
    </lineage>
</organism>
<keyword evidence="2" id="KW-0238">DNA-binding</keyword>
<evidence type="ECO:0000256" key="3">
    <source>
        <dbReference type="ARBA" id="ARBA00023163"/>
    </source>
</evidence>